<comment type="caution">
    <text evidence="1">The sequence shown here is derived from an EMBL/GenBank/DDBJ whole genome shotgun (WGS) entry which is preliminary data.</text>
</comment>
<organism evidence="1 2">
    <name type="scientific">Sporolactobacillus shoreicorticis</name>
    <dbReference type="NCBI Taxonomy" id="1923877"/>
    <lineage>
        <taxon>Bacteria</taxon>
        <taxon>Bacillati</taxon>
        <taxon>Bacillota</taxon>
        <taxon>Bacilli</taxon>
        <taxon>Bacillales</taxon>
        <taxon>Sporolactobacillaceae</taxon>
        <taxon>Sporolactobacillus</taxon>
    </lineage>
</organism>
<keyword evidence="2" id="KW-1185">Reference proteome</keyword>
<reference evidence="2" key="1">
    <citation type="journal article" date="2019" name="Int. J. Syst. Evol. Microbiol.">
        <title>The Global Catalogue of Microorganisms (GCM) 10K type strain sequencing project: providing services to taxonomists for standard genome sequencing and annotation.</title>
        <authorList>
            <consortium name="The Broad Institute Genomics Platform"/>
            <consortium name="The Broad Institute Genome Sequencing Center for Infectious Disease"/>
            <person name="Wu L."/>
            <person name="Ma J."/>
        </authorList>
    </citation>
    <scope>NUCLEOTIDE SEQUENCE [LARGE SCALE GENOMIC DNA]</scope>
    <source>
        <strain evidence="2">TISTR 2466</strain>
    </source>
</reference>
<accession>A0ABW5SAI4</accession>
<dbReference type="Proteomes" id="UP001597399">
    <property type="component" value="Unassembled WGS sequence"/>
</dbReference>
<name>A0ABW5SAI4_9BACL</name>
<protein>
    <submittedName>
        <fullName evidence="1">Uncharacterized protein</fullName>
    </submittedName>
</protein>
<proteinExistence type="predicted"/>
<sequence length="53" mass="6209">MDDKTKQQMSKLMQNIITLLTEKPDIALFLSYRDALERLAGEDFTTEFNLCHM</sequence>
<gene>
    <name evidence="1" type="ORF">ACFSUE_18915</name>
</gene>
<evidence type="ECO:0000313" key="2">
    <source>
        <dbReference type="Proteomes" id="UP001597399"/>
    </source>
</evidence>
<dbReference type="RefSeq" id="WP_253063027.1">
    <property type="nucleotide sequence ID" value="NZ_JAMXWM010000017.1"/>
</dbReference>
<dbReference type="EMBL" id="JBHUMQ010000050">
    <property type="protein sequence ID" value="MFD2695677.1"/>
    <property type="molecule type" value="Genomic_DNA"/>
</dbReference>
<evidence type="ECO:0000313" key="1">
    <source>
        <dbReference type="EMBL" id="MFD2695677.1"/>
    </source>
</evidence>